<dbReference type="PANTHER" id="PTHR12899">
    <property type="entry name" value="39S RIBOSOMAL PROTEIN L18, MITOCHONDRIAL"/>
    <property type="match status" value="1"/>
</dbReference>
<dbReference type="FunFam" id="3.30.420.100:FF:000001">
    <property type="entry name" value="50S ribosomal protein L18"/>
    <property type="match status" value="1"/>
</dbReference>
<dbReference type="GO" id="GO:0003735">
    <property type="term" value="F:structural constituent of ribosome"/>
    <property type="evidence" value="ECO:0007669"/>
    <property type="project" value="InterPro"/>
</dbReference>
<dbReference type="STRING" id="937334.SAMN05444406_105111"/>
<evidence type="ECO:0000313" key="9">
    <source>
        <dbReference type="Proteomes" id="UP000198577"/>
    </source>
</evidence>
<evidence type="ECO:0000256" key="6">
    <source>
        <dbReference type="ARBA" id="ARBA00035197"/>
    </source>
</evidence>
<keyword evidence="9" id="KW-1185">Reference proteome</keyword>
<dbReference type="Pfam" id="PF00861">
    <property type="entry name" value="Ribosomal_L18p"/>
    <property type="match status" value="1"/>
</dbReference>
<dbReference type="InterPro" id="IPR005484">
    <property type="entry name" value="Ribosomal_uL18_bac/plant/anim"/>
</dbReference>
<keyword evidence="4 7" id="KW-0689">Ribosomal protein</keyword>
<dbReference type="PANTHER" id="PTHR12899:SF3">
    <property type="entry name" value="LARGE RIBOSOMAL SUBUNIT PROTEIN UL18M"/>
    <property type="match status" value="1"/>
</dbReference>
<dbReference type="Gene3D" id="3.30.420.100">
    <property type="match status" value="1"/>
</dbReference>
<dbReference type="CDD" id="cd00432">
    <property type="entry name" value="Ribosomal_L18_L5e"/>
    <property type="match status" value="1"/>
</dbReference>
<evidence type="ECO:0000256" key="1">
    <source>
        <dbReference type="ARBA" id="ARBA00007116"/>
    </source>
</evidence>
<dbReference type="AlphaFoldDB" id="A0A1I5U026"/>
<keyword evidence="2 7" id="KW-0699">rRNA-binding</keyword>
<protein>
    <recommendedName>
        <fullName evidence="6 7">Large ribosomal subunit protein uL18</fullName>
    </recommendedName>
</protein>
<accession>A0A1I5U026</accession>
<dbReference type="InterPro" id="IPR057268">
    <property type="entry name" value="Ribosomal_L18"/>
</dbReference>
<dbReference type="RefSeq" id="WP_025748439.1">
    <property type="nucleotide sequence ID" value="NZ_FOXR01000005.1"/>
</dbReference>
<comment type="function">
    <text evidence="7">This is one of the proteins that bind and probably mediate the attachment of the 5S RNA into the large ribosomal subunit, where it forms part of the central protuberance.</text>
</comment>
<dbReference type="Proteomes" id="UP000198577">
    <property type="component" value="Unassembled WGS sequence"/>
</dbReference>
<proteinExistence type="inferred from homology"/>
<evidence type="ECO:0000256" key="7">
    <source>
        <dbReference type="HAMAP-Rule" id="MF_01337"/>
    </source>
</evidence>
<dbReference type="SUPFAM" id="SSF53137">
    <property type="entry name" value="Translational machinery components"/>
    <property type="match status" value="1"/>
</dbReference>
<name>A0A1I5U026_9FIRM</name>
<keyword evidence="3 7" id="KW-0694">RNA-binding</keyword>
<dbReference type="GO" id="GO:0022625">
    <property type="term" value="C:cytosolic large ribosomal subunit"/>
    <property type="evidence" value="ECO:0007669"/>
    <property type="project" value="TreeGrafter"/>
</dbReference>
<dbReference type="EMBL" id="FOXR01000005">
    <property type="protein sequence ID" value="SFP87916.1"/>
    <property type="molecule type" value="Genomic_DNA"/>
</dbReference>
<evidence type="ECO:0000313" key="8">
    <source>
        <dbReference type="EMBL" id="SFP87916.1"/>
    </source>
</evidence>
<gene>
    <name evidence="7" type="primary">rplR</name>
    <name evidence="8" type="ORF">SAMN05444406_105111</name>
</gene>
<keyword evidence="5 7" id="KW-0687">Ribonucleoprotein</keyword>
<comment type="subunit">
    <text evidence="7">Part of the 50S ribosomal subunit; part of the 5S rRNA/L5/L18/L25 subcomplex. Contacts the 5S and 23S rRNAs.</text>
</comment>
<sequence length="122" mass="13878">MIKKVDRNEARKVRHMRIRKKVKGTAERPRLNVFRSLKHTYAQIINDEIGHTLVSASTLDPELRDKIVGKTKKEAARMVGQLIAKRALEKGIKKVVFDRGGYKYHGRVQEVAAGAREAGLEF</sequence>
<organism evidence="8 9">
    <name type="scientific">Caldicoprobacter faecalis</name>
    <dbReference type="NCBI Taxonomy" id="937334"/>
    <lineage>
        <taxon>Bacteria</taxon>
        <taxon>Bacillati</taxon>
        <taxon>Bacillota</taxon>
        <taxon>Clostridia</taxon>
        <taxon>Caldicoprobacterales</taxon>
        <taxon>Caldicoprobacteraceae</taxon>
        <taxon>Caldicoprobacter</taxon>
    </lineage>
</organism>
<dbReference type="OrthoDB" id="9810939at2"/>
<evidence type="ECO:0000256" key="3">
    <source>
        <dbReference type="ARBA" id="ARBA00022884"/>
    </source>
</evidence>
<dbReference type="InterPro" id="IPR004389">
    <property type="entry name" value="Ribosomal_uL18_bac-type"/>
</dbReference>
<evidence type="ECO:0000256" key="2">
    <source>
        <dbReference type="ARBA" id="ARBA00022730"/>
    </source>
</evidence>
<reference evidence="8 9" key="1">
    <citation type="submission" date="2016-10" db="EMBL/GenBank/DDBJ databases">
        <authorList>
            <person name="de Groot N.N."/>
        </authorList>
    </citation>
    <scope>NUCLEOTIDE SEQUENCE [LARGE SCALE GENOMIC DNA]</scope>
    <source>
        <strain evidence="8 9">DSM 20678</strain>
    </source>
</reference>
<evidence type="ECO:0000256" key="5">
    <source>
        <dbReference type="ARBA" id="ARBA00023274"/>
    </source>
</evidence>
<dbReference type="GO" id="GO:0006412">
    <property type="term" value="P:translation"/>
    <property type="evidence" value="ECO:0007669"/>
    <property type="project" value="UniProtKB-UniRule"/>
</dbReference>
<dbReference type="HAMAP" id="MF_01337_B">
    <property type="entry name" value="Ribosomal_uL18_B"/>
    <property type="match status" value="1"/>
</dbReference>
<dbReference type="NCBIfam" id="TIGR00060">
    <property type="entry name" value="L18_bact"/>
    <property type="match status" value="1"/>
</dbReference>
<comment type="similarity">
    <text evidence="1 7">Belongs to the universal ribosomal protein uL18 family.</text>
</comment>
<evidence type="ECO:0000256" key="4">
    <source>
        <dbReference type="ARBA" id="ARBA00022980"/>
    </source>
</evidence>
<dbReference type="GO" id="GO:0008097">
    <property type="term" value="F:5S rRNA binding"/>
    <property type="evidence" value="ECO:0007669"/>
    <property type="project" value="TreeGrafter"/>
</dbReference>